<dbReference type="Gene3D" id="3.30.160.60">
    <property type="entry name" value="Classic Zinc Finger"/>
    <property type="match status" value="1"/>
</dbReference>
<dbReference type="Proteomes" id="UP001362999">
    <property type="component" value="Unassembled WGS sequence"/>
</dbReference>
<protein>
    <recommendedName>
        <fullName evidence="2">C2H2-type domain-containing protein</fullName>
    </recommendedName>
</protein>
<evidence type="ECO:0000259" key="2">
    <source>
        <dbReference type="PROSITE" id="PS50157"/>
    </source>
</evidence>
<accession>A0AAW0ACM9</accession>
<keyword evidence="1" id="KW-0862">Zinc</keyword>
<dbReference type="PROSITE" id="PS50157">
    <property type="entry name" value="ZINC_FINGER_C2H2_2"/>
    <property type="match status" value="1"/>
</dbReference>
<gene>
    <name evidence="3" type="ORF">R3P38DRAFT_3035662</name>
</gene>
<dbReference type="PROSITE" id="PS00028">
    <property type="entry name" value="ZINC_FINGER_C2H2_1"/>
    <property type="match status" value="1"/>
</dbReference>
<evidence type="ECO:0000256" key="1">
    <source>
        <dbReference type="PROSITE-ProRule" id="PRU00042"/>
    </source>
</evidence>
<dbReference type="GO" id="GO:0008270">
    <property type="term" value="F:zinc ion binding"/>
    <property type="evidence" value="ECO:0007669"/>
    <property type="project" value="UniProtKB-KW"/>
</dbReference>
<dbReference type="SUPFAM" id="SSF57667">
    <property type="entry name" value="beta-beta-alpha zinc fingers"/>
    <property type="match status" value="1"/>
</dbReference>
<sequence length="133" mass="15061">MMPIPTRSKRHTSYTQSTRSVNEFDCGKCEKVFETLSALKDHYRSKPESIHPNCIRCGVGCYDSNALADHATSHPREKCSCGLHLFVEDIPCHYSLHTDSSDCSPGVVYRSSVLRSYVRFFFHVSSIDPETIL</sequence>
<keyword evidence="1" id="KW-0863">Zinc-finger</keyword>
<name>A0AAW0ACM9_9AGAR</name>
<evidence type="ECO:0000313" key="4">
    <source>
        <dbReference type="Proteomes" id="UP001362999"/>
    </source>
</evidence>
<keyword evidence="1" id="KW-0479">Metal-binding</keyword>
<proteinExistence type="predicted"/>
<comment type="caution">
    <text evidence="3">The sequence shown here is derived from an EMBL/GenBank/DDBJ whole genome shotgun (WGS) entry which is preliminary data.</text>
</comment>
<dbReference type="InterPro" id="IPR036236">
    <property type="entry name" value="Znf_C2H2_sf"/>
</dbReference>
<evidence type="ECO:0000313" key="3">
    <source>
        <dbReference type="EMBL" id="KAK7006948.1"/>
    </source>
</evidence>
<keyword evidence="4" id="KW-1185">Reference proteome</keyword>
<organism evidence="3 4">
    <name type="scientific">Favolaschia claudopus</name>
    <dbReference type="NCBI Taxonomy" id="2862362"/>
    <lineage>
        <taxon>Eukaryota</taxon>
        <taxon>Fungi</taxon>
        <taxon>Dikarya</taxon>
        <taxon>Basidiomycota</taxon>
        <taxon>Agaricomycotina</taxon>
        <taxon>Agaricomycetes</taxon>
        <taxon>Agaricomycetidae</taxon>
        <taxon>Agaricales</taxon>
        <taxon>Marasmiineae</taxon>
        <taxon>Mycenaceae</taxon>
        <taxon>Favolaschia</taxon>
    </lineage>
</organism>
<reference evidence="3 4" key="1">
    <citation type="journal article" date="2024" name="J Genomics">
        <title>Draft genome sequencing and assembly of Favolaschia claudopus CIRM-BRFM 2984 isolated from oak limbs.</title>
        <authorList>
            <person name="Navarro D."/>
            <person name="Drula E."/>
            <person name="Chaduli D."/>
            <person name="Cazenave R."/>
            <person name="Ahrendt S."/>
            <person name="Wang J."/>
            <person name="Lipzen A."/>
            <person name="Daum C."/>
            <person name="Barry K."/>
            <person name="Grigoriev I.V."/>
            <person name="Favel A."/>
            <person name="Rosso M.N."/>
            <person name="Martin F."/>
        </authorList>
    </citation>
    <scope>NUCLEOTIDE SEQUENCE [LARGE SCALE GENOMIC DNA]</scope>
    <source>
        <strain evidence="3 4">CIRM-BRFM 2984</strain>
    </source>
</reference>
<dbReference type="EMBL" id="JAWWNJ010000074">
    <property type="protein sequence ID" value="KAK7006948.1"/>
    <property type="molecule type" value="Genomic_DNA"/>
</dbReference>
<dbReference type="AlphaFoldDB" id="A0AAW0ACM9"/>
<dbReference type="InterPro" id="IPR013087">
    <property type="entry name" value="Znf_C2H2_type"/>
</dbReference>
<feature type="domain" description="C2H2-type" evidence="2">
    <location>
        <begin position="24"/>
        <end position="51"/>
    </location>
</feature>